<dbReference type="EMBL" id="ABDF02000086">
    <property type="protein sequence ID" value="EHK18453.1"/>
    <property type="molecule type" value="Genomic_DNA"/>
</dbReference>
<name>G9N4C8_HYPVG</name>
<dbReference type="eggNOG" id="ENOG502SHWY">
    <property type="taxonomic scope" value="Eukaryota"/>
</dbReference>
<gene>
    <name evidence="4" type="ORF">TRIVIDRAFT_158985</name>
</gene>
<dbReference type="VEuPathDB" id="FungiDB:TRIVIDRAFT_158985"/>
<protein>
    <submittedName>
        <fullName evidence="4">Uncharacterized protein</fullName>
    </submittedName>
</protein>
<dbReference type="RefSeq" id="XP_013952652.1">
    <property type="nucleotide sequence ID" value="XM_014097177.1"/>
</dbReference>
<dbReference type="PANTHER" id="PTHR10039:SF5">
    <property type="entry name" value="NACHT DOMAIN-CONTAINING PROTEIN"/>
    <property type="match status" value="1"/>
</dbReference>
<dbReference type="OrthoDB" id="443402at2759"/>
<dbReference type="InterPro" id="IPR056693">
    <property type="entry name" value="DUF7791"/>
</dbReference>
<evidence type="ECO:0000313" key="5">
    <source>
        <dbReference type="Proteomes" id="UP000007115"/>
    </source>
</evidence>
<dbReference type="InParanoid" id="G9N4C8"/>
<accession>G9N4C8</accession>
<keyword evidence="1" id="KW-0677">Repeat</keyword>
<dbReference type="InterPro" id="IPR027417">
    <property type="entry name" value="P-loop_NTPase"/>
</dbReference>
<evidence type="ECO:0000259" key="2">
    <source>
        <dbReference type="Pfam" id="PF24883"/>
    </source>
</evidence>
<proteinExistence type="predicted"/>
<dbReference type="PANTHER" id="PTHR10039">
    <property type="entry name" value="AMELOGENIN"/>
    <property type="match status" value="1"/>
</dbReference>
<dbReference type="HOGENOM" id="CLU_002341_6_2_1"/>
<evidence type="ECO:0000313" key="4">
    <source>
        <dbReference type="EMBL" id="EHK18453.1"/>
    </source>
</evidence>
<feature type="domain" description="Nephrocystin 3-like N-terminal" evidence="2">
    <location>
        <begin position="1"/>
        <end position="139"/>
    </location>
</feature>
<dbReference type="InterPro" id="IPR056884">
    <property type="entry name" value="NPHP3-like_N"/>
</dbReference>
<reference evidence="4 5" key="1">
    <citation type="journal article" date="2011" name="Genome Biol.">
        <title>Comparative genome sequence analysis underscores mycoparasitism as the ancestral life style of Trichoderma.</title>
        <authorList>
            <person name="Kubicek C.P."/>
            <person name="Herrera-Estrella A."/>
            <person name="Seidl-Seiboth V."/>
            <person name="Martinez D.A."/>
            <person name="Druzhinina I.S."/>
            <person name="Thon M."/>
            <person name="Zeilinger S."/>
            <person name="Casas-Flores S."/>
            <person name="Horwitz B.A."/>
            <person name="Mukherjee P.K."/>
            <person name="Mukherjee M."/>
            <person name="Kredics L."/>
            <person name="Alcaraz L.D."/>
            <person name="Aerts A."/>
            <person name="Antal Z."/>
            <person name="Atanasova L."/>
            <person name="Cervantes-Badillo M.G."/>
            <person name="Challacombe J."/>
            <person name="Chertkov O."/>
            <person name="McCluskey K."/>
            <person name="Coulpier F."/>
            <person name="Deshpande N."/>
            <person name="von Doehren H."/>
            <person name="Ebbole D.J."/>
            <person name="Esquivel-Naranjo E.U."/>
            <person name="Fekete E."/>
            <person name="Flipphi M."/>
            <person name="Glaser F."/>
            <person name="Gomez-Rodriguez E.Y."/>
            <person name="Gruber S."/>
            <person name="Han C."/>
            <person name="Henrissat B."/>
            <person name="Hermosa R."/>
            <person name="Hernandez-Onate M."/>
            <person name="Karaffa L."/>
            <person name="Kosti I."/>
            <person name="Le Crom S."/>
            <person name="Lindquist E."/>
            <person name="Lucas S."/>
            <person name="Luebeck M."/>
            <person name="Luebeck P.S."/>
            <person name="Margeot A."/>
            <person name="Metz B."/>
            <person name="Misra M."/>
            <person name="Nevalainen H."/>
            <person name="Omann M."/>
            <person name="Packer N."/>
            <person name="Perrone G."/>
            <person name="Uresti-Rivera E.E."/>
            <person name="Salamov A."/>
            <person name="Schmoll M."/>
            <person name="Seiboth B."/>
            <person name="Shapiro H."/>
            <person name="Sukno S."/>
            <person name="Tamayo-Ramos J.A."/>
            <person name="Tisch D."/>
            <person name="Wiest A."/>
            <person name="Wilkinson H.H."/>
            <person name="Zhang M."/>
            <person name="Coutinho P.M."/>
            <person name="Kenerley C.M."/>
            <person name="Monte E."/>
            <person name="Baker S.E."/>
            <person name="Grigoriev I.V."/>
        </authorList>
    </citation>
    <scope>NUCLEOTIDE SEQUENCE [LARGE SCALE GENOMIC DNA]</scope>
    <source>
        <strain evidence="5">Gv29-8 / FGSC 10586</strain>
    </source>
</reference>
<dbReference type="Proteomes" id="UP000007115">
    <property type="component" value="Unassembled WGS sequence"/>
</dbReference>
<feature type="domain" description="DUF7791" evidence="3">
    <location>
        <begin position="249"/>
        <end position="384"/>
    </location>
</feature>
<comment type="caution">
    <text evidence="4">The sequence shown here is derived from an EMBL/GenBank/DDBJ whole genome shotgun (WGS) entry which is preliminary data.</text>
</comment>
<dbReference type="STRING" id="413071.G9N4C8"/>
<sequence length="643" mass="74241">GSGKSTLIKFASEDPQTQLALKQWAGPAKVYYPSFFFWNQGFPMQKSQAGLLQSMLYQILRRTPDIATEVCQGHLSHEGWRIDELMATLRRVLEKEKLSAKFCFFIDGLDEYSGEDKDLVKVLSIFENARNVKLCLSSRPRTFLESALSHRRHTLIMQDFTMEDMRTYVQEELQQNENFKLLQDSGPECSSIITQIAEEAQGVWLWVYFVTRDLVHAVNRNEGISTLQKILREFPPDLEAYFDHIIENIKDVYKEEMAQIFLTTIAQVQPLPLFVFSLLEKERLDADYAIKAQICPLSLEEVQTSDEKWKARIQNRCSDLVTVEDKDHPIFLLHPVDYLHRTVGDFLRERYYDKLKELAPGFNAYNSLCKMMLFLLKGLPEINRKDQISITKMIGIVDELLYYAHEVEKGDQLTATLSLIDLLDEVDRVNCQHTRSFGKHWTHIRDSPTGRGNDEYREGGKCNFLALAIQARLVKYTDAKLHSDMRHIKKNGRPLLDYALPPRRVTPISMPYHSLRDDPSVDIGMVKLLLENGADPNQKVHLNDGRTVWALFLSSCYEGLQVGEAPPQSLRDAWYQASEQLISHGASPVCWFDDDPKSLTVLGMLYEIFGEGEARRLQVLLDEHRQVRREKRSWISNLLGWDD</sequence>
<dbReference type="SUPFAM" id="SSF52540">
    <property type="entry name" value="P-loop containing nucleoside triphosphate hydrolases"/>
    <property type="match status" value="1"/>
</dbReference>
<dbReference type="GeneID" id="25788438"/>
<evidence type="ECO:0000259" key="3">
    <source>
        <dbReference type="Pfam" id="PF25053"/>
    </source>
</evidence>
<feature type="non-terminal residue" evidence="4">
    <location>
        <position position="1"/>
    </location>
</feature>
<dbReference type="Pfam" id="PF25053">
    <property type="entry name" value="DUF7791"/>
    <property type="match status" value="1"/>
</dbReference>
<dbReference type="Gene3D" id="3.40.50.300">
    <property type="entry name" value="P-loop containing nucleotide triphosphate hydrolases"/>
    <property type="match status" value="1"/>
</dbReference>
<dbReference type="Pfam" id="PF24883">
    <property type="entry name" value="NPHP3_N"/>
    <property type="match status" value="1"/>
</dbReference>
<dbReference type="OMA" id="NHWTHAR"/>
<organism evidence="4 5">
    <name type="scientific">Hypocrea virens (strain Gv29-8 / FGSC 10586)</name>
    <name type="common">Gliocladium virens</name>
    <name type="synonym">Trichoderma virens</name>
    <dbReference type="NCBI Taxonomy" id="413071"/>
    <lineage>
        <taxon>Eukaryota</taxon>
        <taxon>Fungi</taxon>
        <taxon>Dikarya</taxon>
        <taxon>Ascomycota</taxon>
        <taxon>Pezizomycotina</taxon>
        <taxon>Sordariomycetes</taxon>
        <taxon>Hypocreomycetidae</taxon>
        <taxon>Hypocreales</taxon>
        <taxon>Hypocreaceae</taxon>
        <taxon>Trichoderma</taxon>
    </lineage>
</organism>
<evidence type="ECO:0000256" key="1">
    <source>
        <dbReference type="ARBA" id="ARBA00022737"/>
    </source>
</evidence>
<dbReference type="AlphaFoldDB" id="G9N4C8"/>
<keyword evidence="5" id="KW-1185">Reference proteome</keyword>